<keyword evidence="1" id="KW-1133">Transmembrane helix</keyword>
<dbReference type="Pfam" id="PF05940">
    <property type="entry name" value="NnrS"/>
    <property type="match status" value="1"/>
</dbReference>
<feature type="transmembrane region" description="Helical" evidence="1">
    <location>
        <begin position="340"/>
        <end position="358"/>
    </location>
</feature>
<dbReference type="AlphaFoldDB" id="A0A5C7EKX9"/>
<dbReference type="Proteomes" id="UP000321201">
    <property type="component" value="Unassembled WGS sequence"/>
</dbReference>
<feature type="transmembrane region" description="Helical" evidence="1">
    <location>
        <begin position="113"/>
        <end position="136"/>
    </location>
</feature>
<evidence type="ECO:0000313" key="2">
    <source>
        <dbReference type="EMBL" id="TXF11732.1"/>
    </source>
</evidence>
<dbReference type="OrthoDB" id="9770040at2"/>
<sequence>MSSLHLTAAPHRTWFFAGVIQLLAATVWWMLDLGGRYGGWFPPLSWSAPPGWLHAYLMLYGVFPFFIFGFLMTAVPNWLGEGRISQGCYVPAAGLMLAGALTTYVGAAAGSAFLRLGAMLGLAGWALAWSGLYNLVRRSARPGGRYPFTMLALTAVGFFLGVSHLAWLLGAEAFFAELSRTGAVWFFLLPLFFNVSHRMIPFFSSRVLPAYQVVRPVWSVPLFTTASVAHGTLQLAGLVAWTWLPDGLMLVVVLYLLVAWRGWRSLGVPLLSMLHIAFAMLALALALHGVQSLAWLGGQAMLGLAPLHLLAIGYFSAMLLAMVSRVSLGHSGRPLVADRLTFACFLGVLTTAAVRVAADLVSQTPWLMPAAALLWLAAFGAWAWRYVPLYFLPRADGRPG</sequence>
<feature type="transmembrane region" description="Helical" evidence="1">
    <location>
        <begin position="270"/>
        <end position="287"/>
    </location>
</feature>
<keyword evidence="1" id="KW-0472">Membrane</keyword>
<feature type="transmembrane region" description="Helical" evidence="1">
    <location>
        <begin position="213"/>
        <end position="232"/>
    </location>
</feature>
<dbReference type="InterPro" id="IPR010266">
    <property type="entry name" value="NnrS"/>
</dbReference>
<organism evidence="2 3">
    <name type="scientific">Pelomicrobium methylotrophicum</name>
    <dbReference type="NCBI Taxonomy" id="2602750"/>
    <lineage>
        <taxon>Bacteria</taxon>
        <taxon>Pseudomonadati</taxon>
        <taxon>Pseudomonadota</taxon>
        <taxon>Hydrogenophilia</taxon>
        <taxon>Hydrogenophilia incertae sedis</taxon>
        <taxon>Pelomicrobium</taxon>
    </lineage>
</organism>
<feature type="transmembrane region" description="Helical" evidence="1">
    <location>
        <begin position="182"/>
        <end position="201"/>
    </location>
</feature>
<keyword evidence="1" id="KW-0812">Transmembrane</keyword>
<comment type="caution">
    <text evidence="2">The sequence shown here is derived from an EMBL/GenBank/DDBJ whole genome shotgun (WGS) entry which is preliminary data.</text>
</comment>
<feature type="transmembrane region" description="Helical" evidence="1">
    <location>
        <begin position="51"/>
        <end position="75"/>
    </location>
</feature>
<feature type="transmembrane region" description="Helical" evidence="1">
    <location>
        <begin position="364"/>
        <end position="384"/>
    </location>
</feature>
<feature type="transmembrane region" description="Helical" evidence="1">
    <location>
        <begin position="148"/>
        <end position="170"/>
    </location>
</feature>
<gene>
    <name evidence="2" type="ORF">FR698_09200</name>
</gene>
<protein>
    <submittedName>
        <fullName evidence="2">NnrS family protein</fullName>
    </submittedName>
</protein>
<feature type="transmembrane region" description="Helical" evidence="1">
    <location>
        <begin position="12"/>
        <end position="31"/>
    </location>
</feature>
<keyword evidence="3" id="KW-1185">Reference proteome</keyword>
<dbReference type="EMBL" id="VPFL01000011">
    <property type="protein sequence ID" value="TXF11732.1"/>
    <property type="molecule type" value="Genomic_DNA"/>
</dbReference>
<proteinExistence type="predicted"/>
<accession>A0A5C7EKX9</accession>
<reference evidence="2 3" key="1">
    <citation type="submission" date="2019-08" db="EMBL/GenBank/DDBJ databases">
        <title>Pelomicrobium methylotrophicum gen. nov., sp. nov. a moderately thermophilic, facultatively anaerobic, lithoautotrophic and methylotrophic bacterium isolated from a terrestrial mud volcano.</title>
        <authorList>
            <person name="Slobodkina G.B."/>
            <person name="Merkel A.Y."/>
            <person name="Slobodkin A.I."/>
        </authorList>
    </citation>
    <scope>NUCLEOTIDE SEQUENCE [LARGE SCALE GENOMIC DNA]</scope>
    <source>
        <strain evidence="2 3">SM250</strain>
    </source>
</reference>
<feature type="transmembrane region" description="Helical" evidence="1">
    <location>
        <begin position="238"/>
        <end position="258"/>
    </location>
</feature>
<feature type="transmembrane region" description="Helical" evidence="1">
    <location>
        <begin position="307"/>
        <end position="328"/>
    </location>
</feature>
<dbReference type="RefSeq" id="WP_147799903.1">
    <property type="nucleotide sequence ID" value="NZ_VPFL01000011.1"/>
</dbReference>
<dbReference type="InParanoid" id="A0A5C7EKX9"/>
<evidence type="ECO:0000256" key="1">
    <source>
        <dbReference type="SAM" id="Phobius"/>
    </source>
</evidence>
<evidence type="ECO:0000313" key="3">
    <source>
        <dbReference type="Proteomes" id="UP000321201"/>
    </source>
</evidence>
<name>A0A5C7EKX9_9PROT</name>
<feature type="transmembrane region" description="Helical" evidence="1">
    <location>
        <begin position="87"/>
        <end position="107"/>
    </location>
</feature>